<accession>A0ABQ5KDS4</accession>
<protein>
    <recommendedName>
        <fullName evidence="3">Secreted protein</fullName>
    </recommendedName>
</protein>
<proteinExistence type="predicted"/>
<evidence type="ECO:0000313" key="1">
    <source>
        <dbReference type="EMBL" id="GKT29614.1"/>
    </source>
</evidence>
<dbReference type="EMBL" id="BQXS01000921">
    <property type="protein sequence ID" value="GKT29614.1"/>
    <property type="molecule type" value="Genomic_DNA"/>
</dbReference>
<sequence length="89" mass="9979">MLCVWGNLVKTEYLVSARHQRALNTSLDLVHTALRSYRLNVPVSCLDCAPLVLCLRNTGLVITCLLVGTVREVPRALTFRGRRSRNKVS</sequence>
<gene>
    <name evidence="1" type="ORF">ADUPG1_001234</name>
</gene>
<evidence type="ECO:0000313" key="2">
    <source>
        <dbReference type="Proteomes" id="UP001057375"/>
    </source>
</evidence>
<dbReference type="Proteomes" id="UP001057375">
    <property type="component" value="Unassembled WGS sequence"/>
</dbReference>
<name>A0ABQ5KDS4_9EUKA</name>
<keyword evidence="2" id="KW-1185">Reference proteome</keyword>
<reference evidence="1" key="1">
    <citation type="submission" date="2022-03" db="EMBL/GenBank/DDBJ databases">
        <title>Draft genome sequence of Aduncisulcus paluster, a free-living microaerophilic Fornicata.</title>
        <authorList>
            <person name="Yuyama I."/>
            <person name="Kume K."/>
            <person name="Tamura T."/>
            <person name="Inagaki Y."/>
            <person name="Hashimoto T."/>
        </authorList>
    </citation>
    <scope>NUCLEOTIDE SEQUENCE</scope>
    <source>
        <strain evidence="1">NY0171</strain>
    </source>
</reference>
<feature type="non-terminal residue" evidence="1">
    <location>
        <position position="89"/>
    </location>
</feature>
<organism evidence="1 2">
    <name type="scientific">Aduncisulcus paluster</name>
    <dbReference type="NCBI Taxonomy" id="2918883"/>
    <lineage>
        <taxon>Eukaryota</taxon>
        <taxon>Metamonada</taxon>
        <taxon>Carpediemonas-like organisms</taxon>
        <taxon>Aduncisulcus</taxon>
    </lineage>
</organism>
<comment type="caution">
    <text evidence="1">The sequence shown here is derived from an EMBL/GenBank/DDBJ whole genome shotgun (WGS) entry which is preliminary data.</text>
</comment>
<evidence type="ECO:0008006" key="3">
    <source>
        <dbReference type="Google" id="ProtNLM"/>
    </source>
</evidence>